<dbReference type="AlphaFoldDB" id="A0A9P1GYR9"/>
<keyword evidence="3" id="KW-1185">Reference proteome</keyword>
<protein>
    <submittedName>
        <fullName evidence="2">Uncharacterized protein</fullName>
    </submittedName>
</protein>
<feature type="region of interest" description="Disordered" evidence="1">
    <location>
        <begin position="1"/>
        <end position="26"/>
    </location>
</feature>
<evidence type="ECO:0000256" key="1">
    <source>
        <dbReference type="SAM" id="MobiDB-lite"/>
    </source>
</evidence>
<sequence>MQHSYSSSYQQGSPSHASSESEDGPPPVLARFFYPSSCSIDDSFSPGTSAAASSEPRYVKAQYQPFSWTDNHRLERAWRTLVDPIHQSAHSLAQNCVSGPSLAQDFADILSHITKYIAATHDAKHGPNLQLSHMIPDGILAGGPAVSALVCCPELYFDVENEMREAFCPRFRSTQGELSIDSVVRKVVATLKGLRGGPNLMAGPHHTDSKPRCNMPDDEANPAPGGYNPRMARAGIDANLMEPRAGPKEVVVGASRLHTVSLPALEMRPIYWSPVNDRAVVLRATWFYKDTMQPIPVEVANRLESTYRELQPWTETWADELRCAVNVGPLGEEKVSCPLWPQLPSMSQEPGLEDPPSITDPSCAARCFNSELSAEGRLNKLGDEMNKQVATPATPPFANYHIIFKGSRLAFLLKPSLKPSAYYGRRPVAKIMRGSTVGIPVIRGFGQKFAERVESFHFTHAINAFRRAVNLELESPAVKTALREEGTGIMVLPINWRQDLSFEDGGPMTEADRMARAQEAFGLKDIEPATIPAADADRADAMAKDITGEAGTLGCLAIDNVYNILAKEDPIAYLLNGTIDPSYAANLSVAYAPSTAASFVQTVGNAMRKYLPFDGPKKKHHLIPKRNRLFIDYHHSLNWRFMIFLEKTLRNGKPTSLTTMGRSTTISILAVGLWRSNISICWERIVRTGFTRTLFA</sequence>
<name>A0A9P1GYR9_9PEZI</name>
<dbReference type="OrthoDB" id="69269at2759"/>
<dbReference type="EMBL" id="CALLCH030000005">
    <property type="protein sequence ID" value="CAI4212723.1"/>
    <property type="molecule type" value="Genomic_DNA"/>
</dbReference>
<dbReference type="PANTHER" id="PTHR23509:SF6">
    <property type="entry name" value="PHOSPHOLIPASE C1020.13C-RELATED"/>
    <property type="match status" value="1"/>
</dbReference>
<feature type="compositionally biased region" description="Low complexity" evidence="1">
    <location>
        <begin position="1"/>
        <end position="18"/>
    </location>
</feature>
<dbReference type="GO" id="GO:0005737">
    <property type="term" value="C:cytoplasm"/>
    <property type="evidence" value="ECO:0007669"/>
    <property type="project" value="TreeGrafter"/>
</dbReference>
<proteinExistence type="predicted"/>
<gene>
    <name evidence="2" type="ORF">PPNO1_LOCUS2472</name>
</gene>
<organism evidence="2 3">
    <name type="scientific">Parascedosporium putredinis</name>
    <dbReference type="NCBI Taxonomy" id="1442378"/>
    <lineage>
        <taxon>Eukaryota</taxon>
        <taxon>Fungi</taxon>
        <taxon>Dikarya</taxon>
        <taxon>Ascomycota</taxon>
        <taxon>Pezizomycotina</taxon>
        <taxon>Sordariomycetes</taxon>
        <taxon>Hypocreomycetidae</taxon>
        <taxon>Microascales</taxon>
        <taxon>Microascaceae</taxon>
        <taxon>Parascedosporium</taxon>
    </lineage>
</organism>
<dbReference type="Proteomes" id="UP000838763">
    <property type="component" value="Unassembled WGS sequence"/>
</dbReference>
<evidence type="ECO:0000313" key="2">
    <source>
        <dbReference type="EMBL" id="CAI4212723.1"/>
    </source>
</evidence>
<comment type="caution">
    <text evidence="2">The sequence shown here is derived from an EMBL/GenBank/DDBJ whole genome shotgun (WGS) entry which is preliminary data.</text>
</comment>
<dbReference type="InterPro" id="IPR058055">
    <property type="entry name" value="PA-PLA1"/>
</dbReference>
<reference evidence="2" key="1">
    <citation type="submission" date="2022-11" db="EMBL/GenBank/DDBJ databases">
        <authorList>
            <person name="Scott C."/>
            <person name="Bruce N."/>
        </authorList>
    </citation>
    <scope>NUCLEOTIDE SEQUENCE</scope>
</reference>
<dbReference type="PANTHER" id="PTHR23509">
    <property type="entry name" value="PA-PL1 PHOSPHOLIPASE FAMILY"/>
    <property type="match status" value="1"/>
</dbReference>
<accession>A0A9P1GYR9</accession>
<evidence type="ECO:0000313" key="3">
    <source>
        <dbReference type="Proteomes" id="UP000838763"/>
    </source>
</evidence>
<dbReference type="GO" id="GO:0004620">
    <property type="term" value="F:phospholipase activity"/>
    <property type="evidence" value="ECO:0007669"/>
    <property type="project" value="TreeGrafter"/>
</dbReference>